<name>A0A9D1SDW2_9BACT</name>
<reference evidence="2" key="1">
    <citation type="submission" date="2020-10" db="EMBL/GenBank/DDBJ databases">
        <authorList>
            <person name="Gilroy R."/>
        </authorList>
    </citation>
    <scope>NUCLEOTIDE SEQUENCE</scope>
    <source>
        <strain evidence="2">CHK158-818</strain>
    </source>
</reference>
<organism evidence="2 3">
    <name type="scientific">Candidatus Gallibacteroides avistercoris</name>
    <dbReference type="NCBI Taxonomy" id="2840833"/>
    <lineage>
        <taxon>Bacteria</taxon>
        <taxon>Pseudomonadati</taxon>
        <taxon>Bacteroidota</taxon>
        <taxon>Bacteroidia</taxon>
        <taxon>Bacteroidales</taxon>
        <taxon>Bacteroidaceae</taxon>
        <taxon>Bacteroidaceae incertae sedis</taxon>
        <taxon>Candidatus Gallibacteroides</taxon>
    </lineage>
</organism>
<gene>
    <name evidence="2" type="ORF">IAB03_09400</name>
</gene>
<keyword evidence="1" id="KW-0472">Membrane</keyword>
<feature type="transmembrane region" description="Helical" evidence="1">
    <location>
        <begin position="44"/>
        <end position="62"/>
    </location>
</feature>
<dbReference type="Proteomes" id="UP000824112">
    <property type="component" value="Unassembled WGS sequence"/>
</dbReference>
<keyword evidence="1" id="KW-0812">Transmembrane</keyword>
<proteinExistence type="predicted"/>
<accession>A0A9D1SDW2</accession>
<reference evidence="2" key="2">
    <citation type="journal article" date="2021" name="PeerJ">
        <title>Extensive microbial diversity within the chicken gut microbiome revealed by metagenomics and culture.</title>
        <authorList>
            <person name="Gilroy R."/>
            <person name="Ravi A."/>
            <person name="Getino M."/>
            <person name="Pursley I."/>
            <person name="Horton D.L."/>
            <person name="Alikhan N.F."/>
            <person name="Baker D."/>
            <person name="Gharbi K."/>
            <person name="Hall N."/>
            <person name="Watson M."/>
            <person name="Adriaenssens E.M."/>
            <person name="Foster-Nyarko E."/>
            <person name="Jarju S."/>
            <person name="Secka A."/>
            <person name="Antonio M."/>
            <person name="Oren A."/>
            <person name="Chaudhuri R.R."/>
            <person name="La Ragione R."/>
            <person name="Hildebrand F."/>
            <person name="Pallen M.J."/>
        </authorList>
    </citation>
    <scope>NUCLEOTIDE SEQUENCE</scope>
    <source>
        <strain evidence="2">CHK158-818</strain>
    </source>
</reference>
<evidence type="ECO:0000313" key="3">
    <source>
        <dbReference type="Proteomes" id="UP000824112"/>
    </source>
</evidence>
<protein>
    <submittedName>
        <fullName evidence="2">Uncharacterized protein</fullName>
    </submittedName>
</protein>
<dbReference type="AlphaFoldDB" id="A0A9D1SDW2"/>
<evidence type="ECO:0000313" key="2">
    <source>
        <dbReference type="EMBL" id="HIU56003.1"/>
    </source>
</evidence>
<evidence type="ECO:0000256" key="1">
    <source>
        <dbReference type="SAM" id="Phobius"/>
    </source>
</evidence>
<sequence>MKKISVNRGFTFVGVLSDIKSDFGLILSLGYILRDMMIEIQIGWSWYLLFSLTIFLLLLYLFRQSIYQHFAKRIVEQFYQLIQSPSGYFRAWNLLSQDIKKQRWGEEDAFSSFENGFKYTKEIDVKSVSIFNQGKNQYDFIVLYADKIEAPTIEGLIEKQESTIGEISELKRYVHELGQSFQQQGLDKNVFMSIPLKDFFRKNFSDIVRWRYGVDILKNMEKTVSAVSFFSVKVVCVTRRWRYGIFPVFEINEIINASDYFKQEK</sequence>
<comment type="caution">
    <text evidence="2">The sequence shown here is derived from an EMBL/GenBank/DDBJ whole genome shotgun (WGS) entry which is preliminary data.</text>
</comment>
<dbReference type="EMBL" id="DVNA01000215">
    <property type="protein sequence ID" value="HIU56003.1"/>
    <property type="molecule type" value="Genomic_DNA"/>
</dbReference>
<keyword evidence="1" id="KW-1133">Transmembrane helix</keyword>